<evidence type="ECO:0000256" key="3">
    <source>
        <dbReference type="ARBA" id="ARBA00022777"/>
    </source>
</evidence>
<keyword evidence="10" id="KW-1185">Reference proteome</keyword>
<feature type="binding site" evidence="5">
    <location>
        <position position="42"/>
    </location>
    <ligand>
        <name>ATP</name>
        <dbReference type="ChEBI" id="CHEBI:30616"/>
    </ligand>
</feature>
<dbReference type="PROSITE" id="PS00107">
    <property type="entry name" value="PROTEIN_KINASE_ATP"/>
    <property type="match status" value="1"/>
</dbReference>
<dbReference type="InterPro" id="IPR017441">
    <property type="entry name" value="Protein_kinase_ATP_BS"/>
</dbReference>
<evidence type="ECO:0000256" key="1">
    <source>
        <dbReference type="ARBA" id="ARBA00022679"/>
    </source>
</evidence>
<evidence type="ECO:0000256" key="4">
    <source>
        <dbReference type="ARBA" id="ARBA00022840"/>
    </source>
</evidence>
<keyword evidence="6" id="KW-0723">Serine/threonine-protein kinase</keyword>
<reference evidence="9" key="2">
    <citation type="submission" date="2023-05" db="EMBL/GenBank/DDBJ databases">
        <authorList>
            <person name="Schelkunov M.I."/>
        </authorList>
    </citation>
    <scope>NUCLEOTIDE SEQUENCE</scope>
    <source>
        <strain evidence="9">Hsosn_3</strain>
        <tissue evidence="9">Leaf</tissue>
    </source>
</reference>
<dbReference type="GO" id="GO:0005524">
    <property type="term" value="F:ATP binding"/>
    <property type="evidence" value="ECO:0007669"/>
    <property type="project" value="UniProtKB-UniRule"/>
</dbReference>
<dbReference type="EMBL" id="JAUIZM010000008">
    <property type="protein sequence ID" value="KAK1370544.1"/>
    <property type="molecule type" value="Genomic_DNA"/>
</dbReference>
<evidence type="ECO:0000256" key="2">
    <source>
        <dbReference type="ARBA" id="ARBA00022741"/>
    </source>
</evidence>
<name>A0AAD8HQ52_9APIA</name>
<dbReference type="SMART" id="SM00220">
    <property type="entry name" value="S_TKc"/>
    <property type="match status" value="1"/>
</dbReference>
<dbReference type="PROSITE" id="PS50011">
    <property type="entry name" value="PROTEIN_KINASE_DOM"/>
    <property type="match status" value="1"/>
</dbReference>
<dbReference type="SUPFAM" id="SSF56112">
    <property type="entry name" value="Protein kinase-like (PK-like)"/>
    <property type="match status" value="1"/>
</dbReference>
<keyword evidence="4 5" id="KW-0067">ATP-binding</keyword>
<keyword evidence="7" id="KW-0812">Transmembrane</keyword>
<evidence type="ECO:0000256" key="7">
    <source>
        <dbReference type="SAM" id="Phobius"/>
    </source>
</evidence>
<dbReference type="Pfam" id="PF00069">
    <property type="entry name" value="Pkinase"/>
    <property type="match status" value="1"/>
</dbReference>
<accession>A0AAD8HQ52</accession>
<dbReference type="InterPro" id="IPR052751">
    <property type="entry name" value="Plant_MAPKKK"/>
</dbReference>
<reference evidence="9" key="1">
    <citation type="submission" date="2023-02" db="EMBL/GenBank/DDBJ databases">
        <title>Genome of toxic invasive species Heracleum sosnowskyi carries increased number of genes despite the absence of recent whole-genome duplications.</title>
        <authorList>
            <person name="Schelkunov M."/>
            <person name="Shtratnikova V."/>
            <person name="Makarenko M."/>
            <person name="Klepikova A."/>
            <person name="Omelchenko D."/>
            <person name="Novikova G."/>
            <person name="Obukhova E."/>
            <person name="Bogdanov V."/>
            <person name="Penin A."/>
            <person name="Logacheva M."/>
        </authorList>
    </citation>
    <scope>NUCLEOTIDE SEQUENCE</scope>
    <source>
        <strain evidence="9">Hsosn_3</strain>
        <tissue evidence="9">Leaf</tissue>
    </source>
</reference>
<dbReference type="AlphaFoldDB" id="A0AAD8HQ52"/>
<keyword evidence="7" id="KW-0472">Membrane</keyword>
<gene>
    <name evidence="9" type="ORF">POM88_036636</name>
</gene>
<proteinExistence type="inferred from homology"/>
<evidence type="ECO:0000313" key="9">
    <source>
        <dbReference type="EMBL" id="KAK1370544.1"/>
    </source>
</evidence>
<keyword evidence="3 9" id="KW-0418">Kinase</keyword>
<dbReference type="PROSITE" id="PS00108">
    <property type="entry name" value="PROTEIN_KINASE_ST"/>
    <property type="match status" value="1"/>
</dbReference>
<dbReference type="PANTHER" id="PTHR48011:SF56">
    <property type="entry name" value="PROTEIN KINASE DOMAIN-CONTAINING PROTEIN"/>
    <property type="match status" value="1"/>
</dbReference>
<evidence type="ECO:0000259" key="8">
    <source>
        <dbReference type="PROSITE" id="PS50011"/>
    </source>
</evidence>
<dbReference type="PANTHER" id="PTHR48011">
    <property type="entry name" value="CCR4-NOT TRANSCRIPTIONAL COMPLEX SUBUNIT CAF120-RELATED"/>
    <property type="match status" value="1"/>
</dbReference>
<comment type="caution">
    <text evidence="9">The sequence shown here is derived from an EMBL/GenBank/DDBJ whole genome shotgun (WGS) entry which is preliminary data.</text>
</comment>
<evidence type="ECO:0000256" key="5">
    <source>
        <dbReference type="PROSITE-ProRule" id="PRU10141"/>
    </source>
</evidence>
<feature type="domain" description="Protein kinase" evidence="8">
    <location>
        <begin position="5"/>
        <end position="290"/>
    </location>
</feature>
<sequence length="342" mass="39066">MACKWVKGKLLGKGTYGSVFVAKRAYSSLFASHFSPTQVAVKSAPRNQSWSLQQEKKILHELRGCPHIVHCFENDDFESIEDGTEYYNLVLEYDDSGSLGQLLRRDGCITEFEASLYAYMLLKGLSHVRKKGYVHCDIKPDNILIFDNIPKKYKGAVKYNLKIADFGLTKKAGERSYRVVGSENKHRGTLLYGSPESVVFGVHEAQMDIWALGCTVLEMIFGNGGLWSCSYDAQCLAQMIAYYYVDDRISFILPVFNNLSANARDFVARCLRRNFQDRWTADQLLQHPFITQNQIILQHIQAQSALGKLLIDIPFILSQIPLQLFIIFLSWFVTYNFLKMFS</sequence>
<evidence type="ECO:0000256" key="6">
    <source>
        <dbReference type="RuleBase" id="RU000304"/>
    </source>
</evidence>
<evidence type="ECO:0000313" key="10">
    <source>
        <dbReference type="Proteomes" id="UP001237642"/>
    </source>
</evidence>
<dbReference type="InterPro" id="IPR011009">
    <property type="entry name" value="Kinase-like_dom_sf"/>
</dbReference>
<feature type="transmembrane region" description="Helical" evidence="7">
    <location>
        <begin position="320"/>
        <end position="338"/>
    </location>
</feature>
<keyword evidence="1" id="KW-0808">Transferase</keyword>
<dbReference type="InterPro" id="IPR008271">
    <property type="entry name" value="Ser/Thr_kinase_AS"/>
</dbReference>
<keyword evidence="7" id="KW-1133">Transmembrane helix</keyword>
<organism evidence="9 10">
    <name type="scientific">Heracleum sosnowskyi</name>
    <dbReference type="NCBI Taxonomy" id="360622"/>
    <lineage>
        <taxon>Eukaryota</taxon>
        <taxon>Viridiplantae</taxon>
        <taxon>Streptophyta</taxon>
        <taxon>Embryophyta</taxon>
        <taxon>Tracheophyta</taxon>
        <taxon>Spermatophyta</taxon>
        <taxon>Magnoliopsida</taxon>
        <taxon>eudicotyledons</taxon>
        <taxon>Gunneridae</taxon>
        <taxon>Pentapetalae</taxon>
        <taxon>asterids</taxon>
        <taxon>campanulids</taxon>
        <taxon>Apiales</taxon>
        <taxon>Apiaceae</taxon>
        <taxon>Apioideae</taxon>
        <taxon>apioid superclade</taxon>
        <taxon>Tordylieae</taxon>
        <taxon>Tordyliinae</taxon>
        <taxon>Heracleum</taxon>
    </lineage>
</organism>
<protein>
    <submittedName>
        <fullName evidence="9">Protein kinase domain-containing protein</fullName>
    </submittedName>
</protein>
<dbReference type="GO" id="GO:0007165">
    <property type="term" value="P:signal transduction"/>
    <property type="evidence" value="ECO:0007669"/>
    <property type="project" value="TreeGrafter"/>
</dbReference>
<dbReference type="Proteomes" id="UP001237642">
    <property type="component" value="Unassembled WGS sequence"/>
</dbReference>
<keyword evidence="2 5" id="KW-0547">Nucleotide-binding</keyword>
<dbReference type="InterPro" id="IPR000719">
    <property type="entry name" value="Prot_kinase_dom"/>
</dbReference>
<dbReference type="GO" id="GO:0004674">
    <property type="term" value="F:protein serine/threonine kinase activity"/>
    <property type="evidence" value="ECO:0007669"/>
    <property type="project" value="UniProtKB-KW"/>
</dbReference>
<comment type="similarity">
    <text evidence="6">Belongs to the protein kinase superfamily.</text>
</comment>
<dbReference type="Gene3D" id="1.10.510.10">
    <property type="entry name" value="Transferase(Phosphotransferase) domain 1"/>
    <property type="match status" value="1"/>
</dbReference>